<organism evidence="19 20">
    <name type="scientific">Kwoniella mangroviensis CBS 10435</name>
    <dbReference type="NCBI Taxonomy" id="1331196"/>
    <lineage>
        <taxon>Eukaryota</taxon>
        <taxon>Fungi</taxon>
        <taxon>Dikarya</taxon>
        <taxon>Basidiomycota</taxon>
        <taxon>Agaricomycotina</taxon>
        <taxon>Tremellomycetes</taxon>
        <taxon>Tremellales</taxon>
        <taxon>Cryptococcaceae</taxon>
        <taxon>Kwoniella</taxon>
    </lineage>
</organism>
<evidence type="ECO:0000313" key="19">
    <source>
        <dbReference type="EMBL" id="OCF60675.1"/>
    </source>
</evidence>
<reference evidence="19 20" key="1">
    <citation type="submission" date="2013-07" db="EMBL/GenBank/DDBJ databases">
        <title>The Genome Sequence of Kwoniella mangroviensis CBS10435.</title>
        <authorList>
            <consortium name="The Broad Institute Genome Sequencing Platform"/>
            <person name="Cuomo C."/>
            <person name="Litvintseva A."/>
            <person name="Chen Y."/>
            <person name="Heitman J."/>
            <person name="Sun S."/>
            <person name="Springer D."/>
            <person name="Dromer F."/>
            <person name="Young S.K."/>
            <person name="Zeng Q."/>
            <person name="Gargeya S."/>
            <person name="Fitzgerald M."/>
            <person name="Abouelleil A."/>
            <person name="Alvarado L."/>
            <person name="Berlin A.M."/>
            <person name="Chapman S.B."/>
            <person name="Dewar J."/>
            <person name="Goldberg J."/>
            <person name="Griggs A."/>
            <person name="Gujja S."/>
            <person name="Hansen M."/>
            <person name="Howarth C."/>
            <person name="Imamovic A."/>
            <person name="Larimer J."/>
            <person name="McCowan C."/>
            <person name="Murphy C."/>
            <person name="Pearson M."/>
            <person name="Priest M."/>
            <person name="Roberts A."/>
            <person name="Saif S."/>
            <person name="Shea T."/>
            <person name="Sykes S."/>
            <person name="Wortman J."/>
            <person name="Nusbaum C."/>
            <person name="Birren B."/>
        </authorList>
    </citation>
    <scope>NUCLEOTIDE SEQUENCE [LARGE SCALE GENOMIC DNA]</scope>
    <source>
        <strain evidence="19 20">CBS 10435</strain>
    </source>
</reference>
<evidence type="ECO:0000256" key="8">
    <source>
        <dbReference type="ARBA" id="ARBA00022618"/>
    </source>
</evidence>
<keyword evidence="16" id="KW-0137">Centromere</keyword>
<evidence type="ECO:0000256" key="14">
    <source>
        <dbReference type="ARBA" id="ARBA00023242"/>
    </source>
</evidence>
<dbReference type="GO" id="GO:1990023">
    <property type="term" value="C:mitotic spindle midzone"/>
    <property type="evidence" value="ECO:0007669"/>
    <property type="project" value="TreeGrafter"/>
</dbReference>
<comment type="subcellular location">
    <subcellularLocation>
        <location evidence="3">Chromosome</location>
        <location evidence="3">Centromere</location>
        <location evidence="3">Kinetochore</location>
    </subcellularLocation>
    <subcellularLocation>
        <location evidence="2">Cytoplasm</location>
        <location evidence="2">Cytoskeleton</location>
        <location evidence="2">Spindle</location>
    </subcellularLocation>
    <subcellularLocation>
        <location evidence="1">Nucleus</location>
    </subcellularLocation>
</comment>
<dbReference type="OrthoDB" id="3230169at2759"/>
<gene>
    <name evidence="19" type="ORF">L486_00311</name>
</gene>
<evidence type="ECO:0000256" key="11">
    <source>
        <dbReference type="ARBA" id="ARBA00022829"/>
    </source>
</evidence>
<evidence type="ECO:0000313" key="20">
    <source>
        <dbReference type="Proteomes" id="UP000092583"/>
    </source>
</evidence>
<keyword evidence="12" id="KW-0995">Kinetochore</keyword>
<dbReference type="PANTHER" id="PTHR28036:SF1">
    <property type="entry name" value="DASH COMPLEX SUBUNIT DAD2"/>
    <property type="match status" value="1"/>
</dbReference>
<evidence type="ECO:0000256" key="12">
    <source>
        <dbReference type="ARBA" id="ARBA00022838"/>
    </source>
</evidence>
<dbReference type="GO" id="GO:0044732">
    <property type="term" value="C:mitotic spindle pole body"/>
    <property type="evidence" value="ECO:0007669"/>
    <property type="project" value="TreeGrafter"/>
</dbReference>
<keyword evidence="10" id="KW-0498">Mitosis</keyword>
<evidence type="ECO:0000256" key="7">
    <source>
        <dbReference type="ARBA" id="ARBA00022490"/>
    </source>
</evidence>
<proteinExistence type="inferred from homology"/>
<evidence type="ECO:0000256" key="15">
    <source>
        <dbReference type="ARBA" id="ARBA00023306"/>
    </source>
</evidence>
<dbReference type="InterPro" id="IPR013963">
    <property type="entry name" value="DASH_Dad2"/>
</dbReference>
<keyword evidence="6" id="KW-0158">Chromosome</keyword>
<keyword evidence="13" id="KW-0206">Cytoskeleton</keyword>
<keyword evidence="11" id="KW-0159">Chromosome partition</keyword>
<feature type="compositionally biased region" description="Acidic residues" evidence="18">
    <location>
        <begin position="88"/>
        <end position="97"/>
    </location>
</feature>
<evidence type="ECO:0000256" key="16">
    <source>
        <dbReference type="ARBA" id="ARBA00023328"/>
    </source>
</evidence>
<dbReference type="GO" id="GO:0042729">
    <property type="term" value="C:DASH complex"/>
    <property type="evidence" value="ECO:0007669"/>
    <property type="project" value="InterPro"/>
</dbReference>
<evidence type="ECO:0000256" key="1">
    <source>
        <dbReference type="ARBA" id="ARBA00004123"/>
    </source>
</evidence>
<dbReference type="GO" id="GO:0005874">
    <property type="term" value="C:microtubule"/>
    <property type="evidence" value="ECO:0007669"/>
    <property type="project" value="UniProtKB-KW"/>
</dbReference>
<evidence type="ECO:0000256" key="4">
    <source>
        <dbReference type="ARBA" id="ARBA00005501"/>
    </source>
</evidence>
<keyword evidence="8" id="KW-0132">Cell division</keyword>
<keyword evidence="9" id="KW-0493">Microtubule</keyword>
<evidence type="ECO:0000256" key="13">
    <source>
        <dbReference type="ARBA" id="ARBA00023212"/>
    </source>
</evidence>
<evidence type="ECO:0000256" key="2">
    <source>
        <dbReference type="ARBA" id="ARBA00004186"/>
    </source>
</evidence>
<dbReference type="EMBL" id="KI669459">
    <property type="protein sequence ID" value="OCF60675.1"/>
    <property type="molecule type" value="Genomic_DNA"/>
</dbReference>
<keyword evidence="15" id="KW-0131">Cell cycle</keyword>
<dbReference type="GO" id="GO:0000278">
    <property type="term" value="P:mitotic cell cycle"/>
    <property type="evidence" value="ECO:0007669"/>
    <property type="project" value="InterPro"/>
</dbReference>
<feature type="compositionally biased region" description="Basic and acidic residues" evidence="18">
    <location>
        <begin position="122"/>
        <end position="131"/>
    </location>
</feature>
<keyword evidence="14" id="KW-0539">Nucleus</keyword>
<evidence type="ECO:0000256" key="10">
    <source>
        <dbReference type="ARBA" id="ARBA00022776"/>
    </source>
</evidence>
<sequence length="131" mass="14476">MSSSRPSHPNLPPSLQILYQKQQEYAGLQALREASAEMVTRVEKLAEMSNIMADGGEAAGGVLRNWPHVFSILNLFAQQQSERSDTSMQEDEQEEQEPLPVLVRLPYGGETATSSTSTSNKDGTHQQDTTR</sequence>
<dbReference type="Pfam" id="PF08654">
    <property type="entry name" value="DASH_Dad2"/>
    <property type="match status" value="1"/>
</dbReference>
<evidence type="ECO:0000256" key="9">
    <source>
        <dbReference type="ARBA" id="ARBA00022701"/>
    </source>
</evidence>
<reference evidence="20" key="2">
    <citation type="submission" date="2013-12" db="EMBL/GenBank/DDBJ databases">
        <title>Evolution of pathogenesis and genome organization in the Tremellales.</title>
        <authorList>
            <person name="Cuomo C."/>
            <person name="Litvintseva A."/>
            <person name="Heitman J."/>
            <person name="Chen Y."/>
            <person name="Sun S."/>
            <person name="Springer D."/>
            <person name="Dromer F."/>
            <person name="Young S."/>
            <person name="Zeng Q."/>
            <person name="Chapman S."/>
            <person name="Gujja S."/>
            <person name="Saif S."/>
            <person name="Birren B."/>
        </authorList>
    </citation>
    <scope>NUCLEOTIDE SEQUENCE [LARGE SCALE GENOMIC DNA]</scope>
    <source>
        <strain evidence="20">CBS 10435</strain>
    </source>
</reference>
<dbReference type="GO" id="GO:0008608">
    <property type="term" value="P:attachment of spindle microtubules to kinetochore"/>
    <property type="evidence" value="ECO:0007669"/>
    <property type="project" value="TreeGrafter"/>
</dbReference>
<name>A0A1B9IYR3_9TREE</name>
<evidence type="ECO:0000256" key="6">
    <source>
        <dbReference type="ARBA" id="ARBA00022454"/>
    </source>
</evidence>
<comment type="similarity">
    <text evidence="4">Belongs to the DASH complex DAD2 family.</text>
</comment>
<protein>
    <recommendedName>
        <fullName evidence="5">DASH complex subunit DAD2</fullName>
    </recommendedName>
    <alternativeName>
        <fullName evidence="17">Outer kinetochore protein DAD2</fullName>
    </alternativeName>
</protein>
<accession>A0A1B9IYR3</accession>
<dbReference type="Proteomes" id="UP000092583">
    <property type="component" value="Unassembled WGS sequence"/>
</dbReference>
<evidence type="ECO:0000256" key="5">
    <source>
        <dbReference type="ARBA" id="ARBA00020260"/>
    </source>
</evidence>
<dbReference type="GO" id="GO:0051301">
    <property type="term" value="P:cell division"/>
    <property type="evidence" value="ECO:0007669"/>
    <property type="project" value="UniProtKB-KW"/>
</dbReference>
<evidence type="ECO:0000256" key="18">
    <source>
        <dbReference type="SAM" id="MobiDB-lite"/>
    </source>
</evidence>
<evidence type="ECO:0000256" key="3">
    <source>
        <dbReference type="ARBA" id="ARBA00004629"/>
    </source>
</evidence>
<dbReference type="PANTHER" id="PTHR28036">
    <property type="entry name" value="DASH COMPLEX SUBUNIT DAD2"/>
    <property type="match status" value="1"/>
</dbReference>
<keyword evidence="7" id="KW-0963">Cytoplasm</keyword>
<keyword evidence="20" id="KW-1185">Reference proteome</keyword>
<feature type="region of interest" description="Disordered" evidence="18">
    <location>
        <begin position="79"/>
        <end position="131"/>
    </location>
</feature>
<evidence type="ECO:0000256" key="17">
    <source>
        <dbReference type="ARBA" id="ARBA00030568"/>
    </source>
</evidence>
<dbReference type="AlphaFoldDB" id="A0A1B9IYR3"/>